<gene>
    <name evidence="3" type="ORF">JQN70_01010</name>
</gene>
<keyword evidence="4" id="KW-1185">Reference proteome</keyword>
<organism evidence="3 4">
    <name type="scientific">Phycicoccus sonneratiae</name>
    <dbReference type="NCBI Taxonomy" id="2807628"/>
    <lineage>
        <taxon>Bacteria</taxon>
        <taxon>Bacillati</taxon>
        <taxon>Actinomycetota</taxon>
        <taxon>Actinomycetes</taxon>
        <taxon>Micrococcales</taxon>
        <taxon>Intrasporangiaceae</taxon>
        <taxon>Phycicoccus</taxon>
    </lineage>
</organism>
<accession>A0ABS2CGH4</accession>
<dbReference type="Pfam" id="PF08327">
    <property type="entry name" value="AHSA1"/>
    <property type="match status" value="1"/>
</dbReference>
<evidence type="ECO:0000313" key="4">
    <source>
        <dbReference type="Proteomes" id="UP001430172"/>
    </source>
</evidence>
<dbReference type="InterPro" id="IPR023393">
    <property type="entry name" value="START-like_dom_sf"/>
</dbReference>
<feature type="domain" description="Activator of Hsp90 ATPase homologue 1/2-like C-terminal" evidence="2">
    <location>
        <begin position="28"/>
        <end position="138"/>
    </location>
</feature>
<comment type="caution">
    <text evidence="3">The sequence shown here is derived from an EMBL/GenBank/DDBJ whole genome shotgun (WGS) entry which is preliminary data.</text>
</comment>
<dbReference type="Proteomes" id="UP001430172">
    <property type="component" value="Unassembled WGS sequence"/>
</dbReference>
<dbReference type="InterPro" id="IPR013538">
    <property type="entry name" value="ASHA1/2-like_C"/>
</dbReference>
<comment type="similarity">
    <text evidence="1">Belongs to the AHA1 family.</text>
</comment>
<dbReference type="SUPFAM" id="SSF55961">
    <property type="entry name" value="Bet v1-like"/>
    <property type="match status" value="1"/>
</dbReference>
<proteinExistence type="inferred from homology"/>
<dbReference type="RefSeq" id="WP_204129453.1">
    <property type="nucleotide sequence ID" value="NZ_JAFDVD010000003.1"/>
</dbReference>
<dbReference type="EMBL" id="JAFDVD010000003">
    <property type="protein sequence ID" value="MBM6398961.1"/>
    <property type="molecule type" value="Genomic_DNA"/>
</dbReference>
<evidence type="ECO:0000313" key="3">
    <source>
        <dbReference type="EMBL" id="MBM6398961.1"/>
    </source>
</evidence>
<sequence>MTTSTTTGTLRALDDTRGAVRVEDVYATDVADLWEACTTPERLARWLAHVEGDLREGGSVRATFTSTWTGELRVEVCEAQTHLLLAGAPGTDEATEIELWITPEGEGARLVVEERGLALAALPFHGSGWQAHLEDLGASLRTGTTVHPDGWSAEAPATGWKARWEELTPSYRDRADS</sequence>
<name>A0ABS2CGH4_9MICO</name>
<protein>
    <submittedName>
        <fullName evidence="3">SRPBCC domain-containing protein</fullName>
    </submittedName>
</protein>
<reference evidence="3" key="1">
    <citation type="submission" date="2021-02" db="EMBL/GenBank/DDBJ databases">
        <title>Phycicoccus sp. MQZ13P-5T, whole genome shotgun sequence.</title>
        <authorList>
            <person name="Tuo L."/>
        </authorList>
    </citation>
    <scope>NUCLEOTIDE SEQUENCE</scope>
    <source>
        <strain evidence="3">MQZ13P-5</strain>
    </source>
</reference>
<evidence type="ECO:0000256" key="1">
    <source>
        <dbReference type="ARBA" id="ARBA00006817"/>
    </source>
</evidence>
<dbReference type="Gene3D" id="3.30.530.20">
    <property type="match status" value="1"/>
</dbReference>
<evidence type="ECO:0000259" key="2">
    <source>
        <dbReference type="Pfam" id="PF08327"/>
    </source>
</evidence>